<dbReference type="AlphaFoldDB" id="A0A392QMS2"/>
<comment type="caution">
    <text evidence="2">The sequence shown here is derived from an EMBL/GenBank/DDBJ whole genome shotgun (WGS) entry which is preliminary data.</text>
</comment>
<accession>A0A392QMS2</accession>
<name>A0A392QMS2_9FABA</name>
<evidence type="ECO:0000256" key="1">
    <source>
        <dbReference type="SAM" id="MobiDB-lite"/>
    </source>
</evidence>
<reference evidence="2 3" key="1">
    <citation type="journal article" date="2018" name="Front. Plant Sci.">
        <title>Red Clover (Trifolium pratense) and Zigzag Clover (T. medium) - A Picture of Genomic Similarities and Differences.</title>
        <authorList>
            <person name="Dluhosova J."/>
            <person name="Istvanek J."/>
            <person name="Nedelnik J."/>
            <person name="Repkova J."/>
        </authorList>
    </citation>
    <scope>NUCLEOTIDE SEQUENCE [LARGE SCALE GENOMIC DNA]</scope>
    <source>
        <strain evidence="3">cv. 10/8</strain>
        <tissue evidence="2">Leaf</tissue>
    </source>
</reference>
<evidence type="ECO:0000313" key="3">
    <source>
        <dbReference type="Proteomes" id="UP000265520"/>
    </source>
</evidence>
<feature type="non-terminal residue" evidence="2">
    <location>
        <position position="1"/>
    </location>
</feature>
<sequence>VTAPRVYSLRGLRPRGTASEPGPQRQNIQSLPTASRV</sequence>
<protein>
    <submittedName>
        <fullName evidence="2">Uncharacterized protein</fullName>
    </submittedName>
</protein>
<keyword evidence="3" id="KW-1185">Reference proteome</keyword>
<organism evidence="2 3">
    <name type="scientific">Trifolium medium</name>
    <dbReference type="NCBI Taxonomy" id="97028"/>
    <lineage>
        <taxon>Eukaryota</taxon>
        <taxon>Viridiplantae</taxon>
        <taxon>Streptophyta</taxon>
        <taxon>Embryophyta</taxon>
        <taxon>Tracheophyta</taxon>
        <taxon>Spermatophyta</taxon>
        <taxon>Magnoliopsida</taxon>
        <taxon>eudicotyledons</taxon>
        <taxon>Gunneridae</taxon>
        <taxon>Pentapetalae</taxon>
        <taxon>rosids</taxon>
        <taxon>fabids</taxon>
        <taxon>Fabales</taxon>
        <taxon>Fabaceae</taxon>
        <taxon>Papilionoideae</taxon>
        <taxon>50 kb inversion clade</taxon>
        <taxon>NPAAA clade</taxon>
        <taxon>Hologalegina</taxon>
        <taxon>IRL clade</taxon>
        <taxon>Trifolieae</taxon>
        <taxon>Trifolium</taxon>
    </lineage>
</organism>
<feature type="compositionally biased region" description="Polar residues" evidence="1">
    <location>
        <begin position="24"/>
        <end position="37"/>
    </location>
</feature>
<feature type="region of interest" description="Disordered" evidence="1">
    <location>
        <begin position="1"/>
        <end position="37"/>
    </location>
</feature>
<dbReference type="EMBL" id="LXQA010148772">
    <property type="protein sequence ID" value="MCI25703.1"/>
    <property type="molecule type" value="Genomic_DNA"/>
</dbReference>
<dbReference type="Proteomes" id="UP000265520">
    <property type="component" value="Unassembled WGS sequence"/>
</dbReference>
<evidence type="ECO:0000313" key="2">
    <source>
        <dbReference type="EMBL" id="MCI25703.1"/>
    </source>
</evidence>
<proteinExistence type="predicted"/>